<dbReference type="GeneID" id="118478320"/>
<dbReference type="InterPro" id="IPR000998">
    <property type="entry name" value="MAM_dom"/>
</dbReference>
<dbReference type="Proteomes" id="UP000694888">
    <property type="component" value="Unplaced"/>
</dbReference>
<dbReference type="InterPro" id="IPR051560">
    <property type="entry name" value="MAM_domain-containing"/>
</dbReference>
<proteinExistence type="predicted"/>
<accession>A0ABM1VYY0</accession>
<evidence type="ECO:0000313" key="3">
    <source>
        <dbReference type="RefSeq" id="XP_035827623.1"/>
    </source>
</evidence>
<dbReference type="PANTHER" id="PTHR23282:SF101">
    <property type="entry name" value="MAM DOMAIN-CONTAINING PROTEIN"/>
    <property type="match status" value="1"/>
</dbReference>
<evidence type="ECO:0000259" key="1">
    <source>
        <dbReference type="PROSITE" id="PS50060"/>
    </source>
</evidence>
<dbReference type="PANTHER" id="PTHR23282">
    <property type="entry name" value="APICAL ENDOSOMAL GLYCOPROTEIN PRECURSOR"/>
    <property type="match status" value="1"/>
</dbReference>
<dbReference type="CDD" id="cd06263">
    <property type="entry name" value="MAM"/>
    <property type="match status" value="1"/>
</dbReference>
<keyword evidence="2" id="KW-1185">Reference proteome</keyword>
<reference evidence="3" key="1">
    <citation type="submission" date="2025-08" db="UniProtKB">
        <authorList>
            <consortium name="RefSeq"/>
        </authorList>
    </citation>
    <scope>IDENTIFICATION</scope>
</reference>
<organism evidence="2 3">
    <name type="scientific">Aplysia californica</name>
    <name type="common">California sea hare</name>
    <dbReference type="NCBI Taxonomy" id="6500"/>
    <lineage>
        <taxon>Eukaryota</taxon>
        <taxon>Metazoa</taxon>
        <taxon>Spiralia</taxon>
        <taxon>Lophotrochozoa</taxon>
        <taxon>Mollusca</taxon>
        <taxon>Gastropoda</taxon>
        <taxon>Heterobranchia</taxon>
        <taxon>Euthyneura</taxon>
        <taxon>Tectipleura</taxon>
        <taxon>Aplysiida</taxon>
        <taxon>Aplysioidea</taxon>
        <taxon>Aplysiidae</taxon>
        <taxon>Aplysia</taxon>
    </lineage>
</organism>
<dbReference type="RefSeq" id="XP_035827623.1">
    <property type="nucleotide sequence ID" value="XM_035971730.1"/>
</dbReference>
<evidence type="ECO:0000313" key="2">
    <source>
        <dbReference type="Proteomes" id="UP000694888"/>
    </source>
</evidence>
<dbReference type="PROSITE" id="PS50060">
    <property type="entry name" value="MAM_2"/>
    <property type="match status" value="1"/>
</dbReference>
<dbReference type="InterPro" id="IPR013320">
    <property type="entry name" value="ConA-like_dom_sf"/>
</dbReference>
<name>A0ABM1VYY0_APLCA</name>
<protein>
    <submittedName>
        <fullName evidence="3">MAM and LDL-receptor class A domain-containing protein 1-like</fullName>
    </submittedName>
</protein>
<sequence length="80" mass="8586">MNGQDVDNLNVYTKTGTTLPSALWFRHGTQGSQWVSASVDISVPIDFQVVFEAVRGSGYMGDIALDDIKLNTGTCSSGML</sequence>
<dbReference type="Gene3D" id="2.60.120.200">
    <property type="match status" value="1"/>
</dbReference>
<dbReference type="Pfam" id="PF00629">
    <property type="entry name" value="MAM"/>
    <property type="match status" value="1"/>
</dbReference>
<feature type="domain" description="MAM" evidence="1">
    <location>
        <begin position="1"/>
        <end position="77"/>
    </location>
</feature>
<gene>
    <name evidence="3" type="primary">LOC118478320</name>
</gene>
<dbReference type="SUPFAM" id="SSF49899">
    <property type="entry name" value="Concanavalin A-like lectins/glucanases"/>
    <property type="match status" value="1"/>
</dbReference>